<feature type="region of interest" description="Disordered" evidence="1">
    <location>
        <begin position="24"/>
        <end position="54"/>
    </location>
</feature>
<evidence type="ECO:0000313" key="2">
    <source>
        <dbReference type="EMBL" id="NCH87306.1"/>
    </source>
</evidence>
<name>A0A9Q4SZL7_9ENTR</name>
<evidence type="ECO:0000313" key="3">
    <source>
        <dbReference type="Proteomes" id="UP000778262"/>
    </source>
</evidence>
<dbReference type="AlphaFoldDB" id="A0A9Q4SZL7"/>
<sequence>MWSGAQKTAAFFAVHITKIAAGRPVPGLPPTPHPPVSSPIKKPGVEDGPASRRAHSAVNVVFPRERRVK</sequence>
<feature type="compositionally biased region" description="Pro residues" evidence="1">
    <location>
        <begin position="26"/>
        <end position="37"/>
    </location>
</feature>
<dbReference type="Proteomes" id="UP000778262">
    <property type="component" value="Unassembled WGS sequence"/>
</dbReference>
<dbReference type="EMBL" id="RPBY01000002">
    <property type="protein sequence ID" value="NCH87306.1"/>
    <property type="molecule type" value="Genomic_DNA"/>
</dbReference>
<evidence type="ECO:0000256" key="1">
    <source>
        <dbReference type="SAM" id="MobiDB-lite"/>
    </source>
</evidence>
<gene>
    <name evidence="2" type="ORF">EHJ13_07590</name>
</gene>
<proteinExistence type="predicted"/>
<protein>
    <submittedName>
        <fullName evidence="2">Uncharacterized protein</fullName>
    </submittedName>
</protein>
<organism evidence="2 3">
    <name type="scientific">Cronobacter dublinensis</name>
    <dbReference type="NCBI Taxonomy" id="413497"/>
    <lineage>
        <taxon>Bacteria</taxon>
        <taxon>Pseudomonadati</taxon>
        <taxon>Pseudomonadota</taxon>
        <taxon>Gammaproteobacteria</taxon>
        <taxon>Enterobacterales</taxon>
        <taxon>Enterobacteriaceae</taxon>
        <taxon>Cronobacter</taxon>
    </lineage>
</organism>
<accession>A0A9Q4SZL7</accession>
<comment type="caution">
    <text evidence="2">The sequence shown here is derived from an EMBL/GenBank/DDBJ whole genome shotgun (WGS) entry which is preliminary data.</text>
</comment>
<reference evidence="2" key="1">
    <citation type="submission" date="2018-11" db="EMBL/GenBank/DDBJ databases">
        <title>Genomics analysis of Putative Virulence Factors on Adhesion and Cytotoxicity for Cronobacter spp.</title>
        <authorList>
            <person name="Cui J."/>
        </authorList>
    </citation>
    <scope>NUCLEOTIDE SEQUENCE</scope>
    <source>
        <strain evidence="2">SD69</strain>
    </source>
</reference>